<dbReference type="EMBL" id="LT629973">
    <property type="protein sequence ID" value="SEH82322.1"/>
    <property type="molecule type" value="Genomic_DNA"/>
</dbReference>
<dbReference type="InterPro" id="IPR013785">
    <property type="entry name" value="Aldolase_TIM"/>
</dbReference>
<dbReference type="Pfam" id="PF00793">
    <property type="entry name" value="DAHP_synth_1"/>
    <property type="match status" value="1"/>
</dbReference>
<dbReference type="Gene3D" id="3.20.20.70">
    <property type="entry name" value="Aldolase class I"/>
    <property type="match status" value="1"/>
</dbReference>
<accession>A0A1H6L2G7</accession>
<comment type="catalytic activity">
    <reaction evidence="7 8">
        <text>D-arabinose 5-phosphate + phosphoenolpyruvate + H2O = 3-deoxy-alpha-D-manno-2-octulosonate-8-phosphate + phosphate</text>
        <dbReference type="Rhea" id="RHEA:14053"/>
        <dbReference type="ChEBI" id="CHEBI:15377"/>
        <dbReference type="ChEBI" id="CHEBI:43474"/>
        <dbReference type="ChEBI" id="CHEBI:57693"/>
        <dbReference type="ChEBI" id="CHEBI:58702"/>
        <dbReference type="ChEBI" id="CHEBI:85985"/>
        <dbReference type="EC" id="2.5.1.55"/>
    </reaction>
</comment>
<dbReference type="STRING" id="1679444.PYTT_1009"/>
<organism evidence="10 11">
    <name type="scientific">Akkermansia glycaniphila</name>
    <dbReference type="NCBI Taxonomy" id="1679444"/>
    <lineage>
        <taxon>Bacteria</taxon>
        <taxon>Pseudomonadati</taxon>
        <taxon>Verrucomicrobiota</taxon>
        <taxon>Verrucomicrobiia</taxon>
        <taxon>Verrucomicrobiales</taxon>
        <taxon>Akkermansiaceae</taxon>
        <taxon>Akkermansia</taxon>
    </lineage>
</organism>
<keyword evidence="8" id="KW-0448">Lipopolysaccharide biosynthesis</keyword>
<dbReference type="GO" id="GO:0005737">
    <property type="term" value="C:cytoplasm"/>
    <property type="evidence" value="ECO:0007669"/>
    <property type="project" value="UniProtKB-SubCell"/>
</dbReference>
<sequence>MPDSLLDLRRRIGHRVFNNFIPAMSFLIQNIEIGGEQPFYILGPCALEQEDFAWEMARSLKEICERVGVPFLFKASYDKANRTSVTSFRGPGVREGCRILAEIGKELGVPVVTDVHTAEEAAIAAEYIELLQIPAFLCRQTDLLEACAKTGRPVNIKKGQFLAPWDTANIADKMRSFGCDNFMLCERGTSFGYNNLVVDMRGLYWMKQEGFPVVFDATHSVQRPGGLGGTTGGDGELAPILANAAMAVGIDGVFMEVHKDPAHALSDGPNQIPLAQIEATLAKLQAIRQAVS</sequence>
<evidence type="ECO:0000313" key="11">
    <source>
        <dbReference type="Proteomes" id="UP000176204"/>
    </source>
</evidence>
<evidence type="ECO:0000256" key="4">
    <source>
        <dbReference type="ARBA" id="ARBA00010499"/>
    </source>
</evidence>
<protein>
    <recommendedName>
        <fullName evidence="8">2-dehydro-3-deoxyphosphooctonate aldolase</fullName>
        <ecNumber evidence="8">2.5.1.55</ecNumber>
    </recommendedName>
    <alternativeName>
        <fullName evidence="8">3-deoxy-D-manno-octulosonic acid 8-phosphate synthase</fullName>
    </alternativeName>
    <alternativeName>
        <fullName evidence="8">KDO-8-phosphate synthase</fullName>
        <shortName evidence="8">KDO 8-P synthase</shortName>
        <shortName evidence="8">KDOPS</shortName>
    </alternativeName>
    <alternativeName>
        <fullName evidence="8">Phospho-2-dehydro-3-deoxyoctonate aldolase</fullName>
    </alternativeName>
</protein>
<dbReference type="NCBIfam" id="NF003543">
    <property type="entry name" value="PRK05198.1"/>
    <property type="match status" value="1"/>
</dbReference>
<comment type="subcellular location">
    <subcellularLocation>
        <location evidence="1 8">Cytoplasm</location>
    </subcellularLocation>
</comment>
<keyword evidence="6 8" id="KW-0808">Transferase</keyword>
<gene>
    <name evidence="8" type="primary">kdsA</name>
    <name evidence="10" type="ORF">PYTT_1009</name>
</gene>
<dbReference type="EC" id="2.5.1.55" evidence="8"/>
<dbReference type="UniPathway" id="UPA00030"/>
<dbReference type="InterPro" id="IPR006269">
    <property type="entry name" value="KDO8P_synthase"/>
</dbReference>
<dbReference type="HAMAP" id="MF_00056">
    <property type="entry name" value="KDO8P_synth"/>
    <property type="match status" value="1"/>
</dbReference>
<keyword evidence="5 8" id="KW-0963">Cytoplasm</keyword>
<feature type="domain" description="DAHP synthetase I/KDSA" evidence="9">
    <location>
        <begin position="30"/>
        <end position="288"/>
    </location>
</feature>
<evidence type="ECO:0000256" key="7">
    <source>
        <dbReference type="ARBA" id="ARBA00049112"/>
    </source>
</evidence>
<evidence type="ECO:0000256" key="3">
    <source>
        <dbReference type="ARBA" id="ARBA00004845"/>
    </source>
</evidence>
<dbReference type="NCBIfam" id="TIGR01362">
    <property type="entry name" value="KDO8P_synth"/>
    <property type="match status" value="1"/>
</dbReference>
<dbReference type="SUPFAM" id="SSF51569">
    <property type="entry name" value="Aldolase"/>
    <property type="match status" value="1"/>
</dbReference>
<dbReference type="PANTHER" id="PTHR21057">
    <property type="entry name" value="PHOSPHO-2-DEHYDRO-3-DEOXYHEPTONATE ALDOLASE"/>
    <property type="match status" value="1"/>
</dbReference>
<dbReference type="AlphaFoldDB" id="A0A1H6L2G7"/>
<dbReference type="KEGG" id="agl:PYTT_1009"/>
<evidence type="ECO:0000256" key="1">
    <source>
        <dbReference type="ARBA" id="ARBA00004496"/>
    </source>
</evidence>
<name>A0A1H6L2G7_9BACT</name>
<evidence type="ECO:0000256" key="5">
    <source>
        <dbReference type="ARBA" id="ARBA00022490"/>
    </source>
</evidence>
<reference evidence="11" key="1">
    <citation type="submission" date="2016-09" db="EMBL/GenBank/DDBJ databases">
        <authorList>
            <person name="Koehorst J."/>
        </authorList>
    </citation>
    <scope>NUCLEOTIDE SEQUENCE [LARGE SCALE GENOMIC DNA]</scope>
</reference>
<dbReference type="GO" id="GO:0008676">
    <property type="term" value="F:3-deoxy-8-phosphooctulonate synthase activity"/>
    <property type="evidence" value="ECO:0007669"/>
    <property type="project" value="UniProtKB-UniRule"/>
</dbReference>
<dbReference type="UniPathway" id="UPA00357">
    <property type="reaction ID" value="UER00474"/>
</dbReference>
<evidence type="ECO:0000256" key="6">
    <source>
        <dbReference type="ARBA" id="ARBA00022679"/>
    </source>
</evidence>
<evidence type="ECO:0000256" key="8">
    <source>
        <dbReference type="HAMAP-Rule" id="MF_00056"/>
    </source>
</evidence>
<dbReference type="InterPro" id="IPR006218">
    <property type="entry name" value="DAHP1/KDSA"/>
</dbReference>
<evidence type="ECO:0000259" key="9">
    <source>
        <dbReference type="Pfam" id="PF00793"/>
    </source>
</evidence>
<comment type="pathway">
    <text evidence="3 8">Carbohydrate biosynthesis; 3-deoxy-D-manno-octulosonate biosynthesis; 3-deoxy-D-manno-octulosonate from D-ribulose 5-phosphate: step 2/3.</text>
</comment>
<evidence type="ECO:0000313" key="10">
    <source>
        <dbReference type="EMBL" id="SEH82322.1"/>
    </source>
</evidence>
<comment type="pathway">
    <text evidence="2">Bacterial outer membrane biogenesis; lipopolysaccharide biosynthesis.</text>
</comment>
<dbReference type="Proteomes" id="UP000176204">
    <property type="component" value="Chromosome I"/>
</dbReference>
<evidence type="ECO:0000256" key="2">
    <source>
        <dbReference type="ARBA" id="ARBA00004756"/>
    </source>
</evidence>
<dbReference type="GO" id="GO:0019294">
    <property type="term" value="P:keto-3-deoxy-D-manno-octulosonic acid biosynthetic process"/>
    <property type="evidence" value="ECO:0007669"/>
    <property type="project" value="UniProtKB-UniRule"/>
</dbReference>
<keyword evidence="11" id="KW-1185">Reference proteome</keyword>
<proteinExistence type="inferred from homology"/>
<comment type="similarity">
    <text evidence="4 8">Belongs to the KdsA family.</text>
</comment>